<feature type="transmembrane region" description="Helical" evidence="1">
    <location>
        <begin position="38"/>
        <end position="58"/>
    </location>
</feature>
<keyword evidence="3" id="KW-1185">Reference proteome</keyword>
<dbReference type="RefSeq" id="WP_188951735.1">
    <property type="nucleotide sequence ID" value="NZ_BMIB01000002.1"/>
</dbReference>
<accession>A0A917IVW4</accession>
<name>A0A917IVW4_9BACT</name>
<evidence type="ECO:0000256" key="1">
    <source>
        <dbReference type="SAM" id="Phobius"/>
    </source>
</evidence>
<organism evidence="2 3">
    <name type="scientific">Filimonas zeae</name>
    <dbReference type="NCBI Taxonomy" id="1737353"/>
    <lineage>
        <taxon>Bacteria</taxon>
        <taxon>Pseudomonadati</taxon>
        <taxon>Bacteroidota</taxon>
        <taxon>Chitinophagia</taxon>
        <taxon>Chitinophagales</taxon>
        <taxon>Chitinophagaceae</taxon>
        <taxon>Filimonas</taxon>
    </lineage>
</organism>
<dbReference type="AlphaFoldDB" id="A0A917IVW4"/>
<proteinExistence type="predicted"/>
<evidence type="ECO:0000313" key="3">
    <source>
        <dbReference type="Proteomes" id="UP000627292"/>
    </source>
</evidence>
<sequence length="422" mass="45500">MPELQQLENQGWEQMVQMLNQHLPQEAPPSAPVRPVRILFMLVAAACLGILFCMPVLLTDSHRTVLPELSYADGPATAHPLPNPAYAGTGTSPFMPVMASGNKPGAHLNRHSATMATALIPAYGKLIPETAGTDSSFVNTLLALTDIKPMPVNTALPSEAGTLPVSAERIPERLPLLFFPEAAPATAAEAALKNKQPLLSLVVQLNHNLTSQYYNTGNMMYNLPAYPSVTASVHVSKNISFTTGFSVLSSGSLNGQIKSEAITPVTNSNGDAASAIARVDQDVVKQAFYMQVPVTMDVAVRRNLAVSSGAGFAFLQKTLVQREARTTDANNNQLVPATTAPGVTSTLLSKEEVAATAAGRMYNIRSSERRFLLNVQYQLKKFNIGLQYSRALSPSVEFYGHPERNIRNQTLTLSVGMPLFQR</sequence>
<evidence type="ECO:0008006" key="4">
    <source>
        <dbReference type="Google" id="ProtNLM"/>
    </source>
</evidence>
<gene>
    <name evidence="2" type="ORF">GCM10011379_18350</name>
</gene>
<evidence type="ECO:0000313" key="2">
    <source>
        <dbReference type="EMBL" id="GGH65330.1"/>
    </source>
</evidence>
<keyword evidence="1" id="KW-0812">Transmembrane</keyword>
<keyword evidence="1" id="KW-0472">Membrane</keyword>
<protein>
    <recommendedName>
        <fullName evidence="4">Outer membrane protein beta-barrel domain-containing protein</fullName>
    </recommendedName>
</protein>
<reference evidence="2" key="2">
    <citation type="submission" date="2020-09" db="EMBL/GenBank/DDBJ databases">
        <authorList>
            <person name="Sun Q."/>
            <person name="Zhou Y."/>
        </authorList>
    </citation>
    <scope>NUCLEOTIDE SEQUENCE</scope>
    <source>
        <strain evidence="2">CGMCC 1.15290</strain>
    </source>
</reference>
<comment type="caution">
    <text evidence="2">The sequence shown here is derived from an EMBL/GenBank/DDBJ whole genome shotgun (WGS) entry which is preliminary data.</text>
</comment>
<dbReference type="Proteomes" id="UP000627292">
    <property type="component" value="Unassembled WGS sequence"/>
</dbReference>
<reference evidence="2" key="1">
    <citation type="journal article" date="2014" name="Int. J. Syst. Evol. Microbiol.">
        <title>Complete genome sequence of Corynebacterium casei LMG S-19264T (=DSM 44701T), isolated from a smear-ripened cheese.</title>
        <authorList>
            <consortium name="US DOE Joint Genome Institute (JGI-PGF)"/>
            <person name="Walter F."/>
            <person name="Albersmeier A."/>
            <person name="Kalinowski J."/>
            <person name="Ruckert C."/>
        </authorList>
    </citation>
    <scope>NUCLEOTIDE SEQUENCE</scope>
    <source>
        <strain evidence="2">CGMCC 1.15290</strain>
    </source>
</reference>
<keyword evidence="1" id="KW-1133">Transmembrane helix</keyword>
<dbReference type="EMBL" id="BMIB01000002">
    <property type="protein sequence ID" value="GGH65330.1"/>
    <property type="molecule type" value="Genomic_DNA"/>
</dbReference>